<dbReference type="Proteomes" id="UP000031443">
    <property type="component" value="Unassembled WGS sequence"/>
</dbReference>
<keyword evidence="2" id="KW-1185">Reference proteome</keyword>
<name>M7BQC7_CHEMY</name>
<sequence length="134" mass="14954">MGAARSGGQHIPWPTPLPAVPIGLEQSQWEFRSAEPADAAGQGRVTNKIECAGDTDSSPLRALLSSQQVTPALQLERDQRGVHIVKHFVSMRVIRKSMTLRTPPFSPYIRTFFYLEPYLNKYVYRFSSSTSVSS</sequence>
<dbReference type="EMBL" id="KB516695">
    <property type="protein sequence ID" value="EMP39414.1"/>
    <property type="molecule type" value="Genomic_DNA"/>
</dbReference>
<accession>M7BQC7</accession>
<dbReference type="AlphaFoldDB" id="M7BQC7"/>
<protein>
    <submittedName>
        <fullName evidence="1">Uncharacterized protein</fullName>
    </submittedName>
</protein>
<evidence type="ECO:0000313" key="1">
    <source>
        <dbReference type="EMBL" id="EMP39414.1"/>
    </source>
</evidence>
<proteinExistence type="predicted"/>
<organism evidence="1 2">
    <name type="scientific">Chelonia mydas</name>
    <name type="common">Green sea-turtle</name>
    <name type="synonym">Chelonia agassizi</name>
    <dbReference type="NCBI Taxonomy" id="8469"/>
    <lineage>
        <taxon>Eukaryota</taxon>
        <taxon>Metazoa</taxon>
        <taxon>Chordata</taxon>
        <taxon>Craniata</taxon>
        <taxon>Vertebrata</taxon>
        <taxon>Euteleostomi</taxon>
        <taxon>Archelosauria</taxon>
        <taxon>Testudinata</taxon>
        <taxon>Testudines</taxon>
        <taxon>Cryptodira</taxon>
        <taxon>Durocryptodira</taxon>
        <taxon>Americhelydia</taxon>
        <taxon>Chelonioidea</taxon>
        <taxon>Cheloniidae</taxon>
        <taxon>Chelonia</taxon>
    </lineage>
</organism>
<gene>
    <name evidence="1" type="ORF">UY3_03355</name>
</gene>
<evidence type="ECO:0000313" key="2">
    <source>
        <dbReference type="Proteomes" id="UP000031443"/>
    </source>
</evidence>
<reference evidence="2" key="1">
    <citation type="journal article" date="2013" name="Nat. Genet.">
        <title>The draft genomes of soft-shell turtle and green sea turtle yield insights into the development and evolution of the turtle-specific body plan.</title>
        <authorList>
            <person name="Wang Z."/>
            <person name="Pascual-Anaya J."/>
            <person name="Zadissa A."/>
            <person name="Li W."/>
            <person name="Niimura Y."/>
            <person name="Huang Z."/>
            <person name="Li C."/>
            <person name="White S."/>
            <person name="Xiong Z."/>
            <person name="Fang D."/>
            <person name="Wang B."/>
            <person name="Ming Y."/>
            <person name="Chen Y."/>
            <person name="Zheng Y."/>
            <person name="Kuraku S."/>
            <person name="Pignatelli M."/>
            <person name="Herrero J."/>
            <person name="Beal K."/>
            <person name="Nozawa M."/>
            <person name="Li Q."/>
            <person name="Wang J."/>
            <person name="Zhang H."/>
            <person name="Yu L."/>
            <person name="Shigenobu S."/>
            <person name="Wang J."/>
            <person name="Liu J."/>
            <person name="Flicek P."/>
            <person name="Searle S."/>
            <person name="Wang J."/>
            <person name="Kuratani S."/>
            <person name="Yin Y."/>
            <person name="Aken B."/>
            <person name="Zhang G."/>
            <person name="Irie N."/>
        </authorList>
    </citation>
    <scope>NUCLEOTIDE SEQUENCE [LARGE SCALE GENOMIC DNA]</scope>
</reference>